<dbReference type="AlphaFoldDB" id="A0A1X6XDA5"/>
<sequence>MSILPESVTTFALPEAAEQQPPLLGDPVARTAAEAPAALQDARAFAIDPDLADTAALMEAYGLPAEASANCVVIAGTRDGDERIAACVVLASTRADVNKRARKLLDVRKASFLSMDRAVQDSGMEYGGIGPIGLPDGWRLLIDSRVVEQAEVVIGSGIRGSKIVLPGAALAQLPAAEVVEDLAVAVA</sequence>
<dbReference type="EMBL" id="FWFF01000010">
    <property type="protein sequence ID" value="SLM97139.1"/>
    <property type="molecule type" value="Genomic_DNA"/>
</dbReference>
<dbReference type="InterPro" id="IPR036754">
    <property type="entry name" value="YbaK/aa-tRNA-synt-asso_dom_sf"/>
</dbReference>
<dbReference type="Proteomes" id="UP000196581">
    <property type="component" value="Unassembled WGS sequence"/>
</dbReference>
<dbReference type="CDD" id="cd04939">
    <property type="entry name" value="PA2301"/>
    <property type="match status" value="1"/>
</dbReference>
<keyword evidence="2" id="KW-0030">Aminoacyl-tRNA synthetase</keyword>
<gene>
    <name evidence="2" type="ORF">FM105_06865</name>
</gene>
<reference evidence="3" key="1">
    <citation type="submission" date="2017-02" db="EMBL/GenBank/DDBJ databases">
        <authorList>
            <person name="Dridi B."/>
        </authorList>
    </citation>
    <scope>NUCLEOTIDE SEQUENCE [LARGE SCALE GENOMIC DNA]</scope>
    <source>
        <strain evidence="3">B Co 03.10</strain>
    </source>
</reference>
<keyword evidence="3" id="KW-1185">Reference proteome</keyword>
<evidence type="ECO:0000313" key="3">
    <source>
        <dbReference type="Proteomes" id="UP000196581"/>
    </source>
</evidence>
<dbReference type="GO" id="GO:0004812">
    <property type="term" value="F:aminoacyl-tRNA ligase activity"/>
    <property type="evidence" value="ECO:0007669"/>
    <property type="project" value="UniProtKB-KW"/>
</dbReference>
<organism evidence="2 3">
    <name type="scientific">Brevibacterium yomogidense</name>
    <dbReference type="NCBI Taxonomy" id="946573"/>
    <lineage>
        <taxon>Bacteria</taxon>
        <taxon>Bacillati</taxon>
        <taxon>Actinomycetota</taxon>
        <taxon>Actinomycetes</taxon>
        <taxon>Micrococcales</taxon>
        <taxon>Brevibacteriaceae</taxon>
        <taxon>Brevibacterium</taxon>
    </lineage>
</organism>
<keyword evidence="2" id="KW-0436">Ligase</keyword>
<protein>
    <submittedName>
        <fullName evidence="2">YbaK/prolyl-tRNA synthetase associated region</fullName>
    </submittedName>
</protein>
<dbReference type="InterPro" id="IPR007214">
    <property type="entry name" value="YbaK/aa-tRNA-synth-assoc-dom"/>
</dbReference>
<name>A0A1X6XDA5_9MICO</name>
<evidence type="ECO:0000313" key="2">
    <source>
        <dbReference type="EMBL" id="SLM97139.1"/>
    </source>
</evidence>
<accession>A0A1X6XDA5</accession>
<dbReference type="RefSeq" id="WP_087006603.1">
    <property type="nucleotide sequence ID" value="NZ_FWFF01000010.1"/>
</dbReference>
<dbReference type="GO" id="GO:0002161">
    <property type="term" value="F:aminoacyl-tRNA deacylase activity"/>
    <property type="evidence" value="ECO:0007669"/>
    <property type="project" value="InterPro"/>
</dbReference>
<dbReference type="Pfam" id="PF04073">
    <property type="entry name" value="tRNA_edit"/>
    <property type="match status" value="1"/>
</dbReference>
<dbReference type="Gene3D" id="3.90.960.10">
    <property type="entry name" value="YbaK/aminoacyl-tRNA synthetase-associated domain"/>
    <property type="match status" value="1"/>
</dbReference>
<proteinExistence type="predicted"/>
<evidence type="ECO:0000259" key="1">
    <source>
        <dbReference type="Pfam" id="PF04073"/>
    </source>
</evidence>
<feature type="domain" description="YbaK/aminoacyl-tRNA synthetase-associated" evidence="1">
    <location>
        <begin position="49"/>
        <end position="172"/>
    </location>
</feature>
<dbReference type="SUPFAM" id="SSF55826">
    <property type="entry name" value="YbaK/ProRS associated domain"/>
    <property type="match status" value="1"/>
</dbReference>